<evidence type="ECO:0000259" key="8">
    <source>
        <dbReference type="PROSITE" id="PS50966"/>
    </source>
</evidence>
<dbReference type="Pfam" id="PF04434">
    <property type="entry name" value="SWIM"/>
    <property type="match status" value="1"/>
</dbReference>
<sequence>MEASSSRVNSDDMYIDDESRGVNVGTQEVVEEPKVGMTFASEDEVRAYYTKYAKIKGFGVSKRSSRPGDDGKLRYFILACVRQGTAKLMASNVLRPRPIERFGCKAKINATLSLDGRYKLSTVILEHTHTLSPGKARFFRCNRKMDSAVKKQLDVGDSAGINVSKSFKSFVVKTGGYENLTFGEKDCRNYLDKARQLRLGEGGVEALRKYFVRMQQKNYHFYYIMDLDDEGRLRNVFWADARSRIAYKYFGDVITFDTTYLMNRYKMPFAPFVGVNHHGQSILFGCGLISSEDVNTFVWLFESWLTCTEGQASLAIITDQDKAMQIVIATVFPTSRHRFCLWHILKKLPEKFGSHSHYESIKSRIQNCVYDCLTTKDFEESWETLLDTYNLHDNVWLEWLYDERHMWVPAYVRDTFWAGMSTTQRSESMNAFFNDYVNSKTSLKQFVEQYDNALRRKVENETAADFSSFHTQFPCITHYEIEKQFQSLYTNAKFKEVQDEFRGFIYCRPNLVNCEGVVQTYRVSDEVKVCDGFIKRVNFSVTYTDEDDFAISCNCKLFEFRGILCRHALCVLTMFDKRTLPLKYIVNRWRKDLKRNYTLVKSSYDDRGSNPKASRYDMLTRAFGDIAEDASETEESCKRLMGQLAKLRLDHVRTGNRPFSGNDANHNYVDACAGMSCESTKDIGSKVYSPLVVRSKGRPPSKRKVSVVEKAVNKCKARKKKNSGWPHDSYDRQVDGLQ</sequence>
<keyword evidence="6" id="KW-0539">Nucleus</keyword>
<dbReference type="InterPro" id="IPR007527">
    <property type="entry name" value="Znf_SWIM"/>
</dbReference>
<evidence type="ECO:0000256" key="1">
    <source>
        <dbReference type="ARBA" id="ARBA00005889"/>
    </source>
</evidence>
<evidence type="ECO:0000313" key="9">
    <source>
        <dbReference type="EMBL" id="KAG6707642.1"/>
    </source>
</evidence>
<comment type="subcellular location">
    <subcellularLocation>
        <location evidence="6">Nucleus</location>
    </subcellularLocation>
</comment>
<evidence type="ECO:0000256" key="4">
    <source>
        <dbReference type="ARBA" id="ARBA00022833"/>
    </source>
</evidence>
<dbReference type="Proteomes" id="UP000811246">
    <property type="component" value="Chromosome 6"/>
</dbReference>
<dbReference type="InterPro" id="IPR031052">
    <property type="entry name" value="FHY3/FAR1"/>
</dbReference>
<dbReference type="PANTHER" id="PTHR31669:SF283">
    <property type="entry name" value="PROTEIN FAR1-RELATED SEQUENCE"/>
    <property type="match status" value="1"/>
</dbReference>
<name>A0A922EU32_CARIL</name>
<dbReference type="InterPro" id="IPR018289">
    <property type="entry name" value="MULE_transposase_dom"/>
</dbReference>
<dbReference type="InterPro" id="IPR004330">
    <property type="entry name" value="FAR1_DNA_bnd_dom"/>
</dbReference>
<feature type="domain" description="SWIM-type" evidence="8">
    <location>
        <begin position="539"/>
        <end position="576"/>
    </location>
</feature>
<feature type="region of interest" description="Disordered" evidence="7">
    <location>
        <begin position="713"/>
        <end position="738"/>
    </location>
</feature>
<protein>
    <recommendedName>
        <fullName evidence="6">Protein FAR1-RELATED SEQUENCE</fullName>
    </recommendedName>
</protein>
<dbReference type="AlphaFoldDB" id="A0A922EU32"/>
<dbReference type="Pfam" id="PF10551">
    <property type="entry name" value="MULE"/>
    <property type="match status" value="1"/>
</dbReference>
<accession>A0A922EU32</accession>
<evidence type="ECO:0000256" key="6">
    <source>
        <dbReference type="RuleBase" id="RU367018"/>
    </source>
</evidence>
<organism evidence="9 10">
    <name type="scientific">Carya illinoinensis</name>
    <name type="common">Pecan</name>
    <dbReference type="NCBI Taxonomy" id="32201"/>
    <lineage>
        <taxon>Eukaryota</taxon>
        <taxon>Viridiplantae</taxon>
        <taxon>Streptophyta</taxon>
        <taxon>Embryophyta</taxon>
        <taxon>Tracheophyta</taxon>
        <taxon>Spermatophyta</taxon>
        <taxon>Magnoliopsida</taxon>
        <taxon>eudicotyledons</taxon>
        <taxon>Gunneridae</taxon>
        <taxon>Pentapetalae</taxon>
        <taxon>rosids</taxon>
        <taxon>fabids</taxon>
        <taxon>Fagales</taxon>
        <taxon>Juglandaceae</taxon>
        <taxon>Carya</taxon>
    </lineage>
</organism>
<dbReference type="GO" id="GO:0008270">
    <property type="term" value="F:zinc ion binding"/>
    <property type="evidence" value="ECO:0007669"/>
    <property type="project" value="UniProtKB-UniRule"/>
</dbReference>
<keyword evidence="4 6" id="KW-0862">Zinc</keyword>
<evidence type="ECO:0000256" key="5">
    <source>
        <dbReference type="PROSITE-ProRule" id="PRU00325"/>
    </source>
</evidence>
<dbReference type="InterPro" id="IPR006564">
    <property type="entry name" value="Znf_PMZ"/>
</dbReference>
<dbReference type="GO" id="GO:0006355">
    <property type="term" value="P:regulation of DNA-templated transcription"/>
    <property type="evidence" value="ECO:0007669"/>
    <property type="project" value="UniProtKB-UniRule"/>
</dbReference>
<dbReference type="GO" id="GO:0005634">
    <property type="term" value="C:nucleus"/>
    <property type="evidence" value="ECO:0007669"/>
    <property type="project" value="UniProtKB-SubCell"/>
</dbReference>
<comment type="function">
    <text evidence="6">Putative transcription activator involved in regulating light control of development.</text>
</comment>
<feature type="compositionally biased region" description="Basic residues" evidence="7">
    <location>
        <begin position="713"/>
        <end position="722"/>
    </location>
</feature>
<gene>
    <name evidence="9" type="ORF">I3842_06G042300</name>
</gene>
<evidence type="ECO:0000256" key="3">
    <source>
        <dbReference type="ARBA" id="ARBA00022771"/>
    </source>
</evidence>
<dbReference type="Pfam" id="PF03101">
    <property type="entry name" value="FAR1"/>
    <property type="match status" value="1"/>
</dbReference>
<comment type="similarity">
    <text evidence="1 6">Belongs to the FHY3/FAR1 family.</text>
</comment>
<dbReference type="SMART" id="SM00575">
    <property type="entry name" value="ZnF_PMZ"/>
    <property type="match status" value="1"/>
</dbReference>
<reference evidence="9" key="1">
    <citation type="submission" date="2021-01" db="EMBL/GenBank/DDBJ databases">
        <authorList>
            <person name="Lovell J.T."/>
            <person name="Bentley N."/>
            <person name="Bhattarai G."/>
            <person name="Jenkins J.W."/>
            <person name="Sreedasyam A."/>
            <person name="Alarcon Y."/>
            <person name="Bock C."/>
            <person name="Boston L."/>
            <person name="Carlson J."/>
            <person name="Cervantes K."/>
            <person name="Clermont K."/>
            <person name="Krom N."/>
            <person name="Kubenka K."/>
            <person name="Mamidi S."/>
            <person name="Mattison C."/>
            <person name="Monteros M."/>
            <person name="Pisani C."/>
            <person name="Plott C."/>
            <person name="Rajasekar S."/>
            <person name="Rhein H.S."/>
            <person name="Rohla C."/>
            <person name="Song M."/>
            <person name="Hilaire R.S."/>
            <person name="Shu S."/>
            <person name="Wells L."/>
            <person name="Wang X."/>
            <person name="Webber J."/>
            <person name="Heerema R.J."/>
            <person name="Klein P."/>
            <person name="Conner P."/>
            <person name="Grauke L."/>
            <person name="Grimwood J."/>
            <person name="Schmutz J."/>
            <person name="Randall J.J."/>
        </authorList>
    </citation>
    <scope>NUCLEOTIDE SEQUENCE</scope>
    <source>
        <tissue evidence="9">Leaf</tissue>
    </source>
</reference>
<keyword evidence="3 5" id="KW-0863">Zinc-finger</keyword>
<feature type="compositionally biased region" description="Basic and acidic residues" evidence="7">
    <location>
        <begin position="728"/>
        <end position="738"/>
    </location>
</feature>
<comment type="caution">
    <text evidence="9">The sequence shown here is derived from an EMBL/GenBank/DDBJ whole genome shotgun (WGS) entry which is preliminary data.</text>
</comment>
<dbReference type="PROSITE" id="PS50966">
    <property type="entry name" value="ZF_SWIM"/>
    <property type="match status" value="1"/>
</dbReference>
<keyword evidence="2 6" id="KW-0479">Metal-binding</keyword>
<evidence type="ECO:0000313" key="10">
    <source>
        <dbReference type="Proteomes" id="UP000811246"/>
    </source>
</evidence>
<proteinExistence type="inferred from homology"/>
<dbReference type="PANTHER" id="PTHR31669">
    <property type="entry name" value="PROTEIN FAR1-RELATED SEQUENCE 10-RELATED"/>
    <property type="match status" value="1"/>
</dbReference>
<dbReference type="EMBL" id="CM031830">
    <property type="protein sequence ID" value="KAG6707642.1"/>
    <property type="molecule type" value="Genomic_DNA"/>
</dbReference>
<evidence type="ECO:0000256" key="2">
    <source>
        <dbReference type="ARBA" id="ARBA00022723"/>
    </source>
</evidence>
<evidence type="ECO:0000256" key="7">
    <source>
        <dbReference type="SAM" id="MobiDB-lite"/>
    </source>
</evidence>